<dbReference type="SUPFAM" id="SSF57667">
    <property type="entry name" value="beta-beta-alpha zinc fingers"/>
    <property type="match status" value="2"/>
</dbReference>
<comment type="similarity">
    <text evidence="2">Belongs to the krueppel C2H2-type zinc-finger protein family.</text>
</comment>
<feature type="compositionally biased region" description="Polar residues" evidence="14">
    <location>
        <begin position="1468"/>
        <end position="1478"/>
    </location>
</feature>
<dbReference type="PROSITE" id="PS50157">
    <property type="entry name" value="ZINC_FINGER_C2H2_2"/>
    <property type="match status" value="7"/>
</dbReference>
<evidence type="ECO:0000256" key="13">
    <source>
        <dbReference type="SAM" id="Coils"/>
    </source>
</evidence>
<feature type="compositionally biased region" description="Basic and acidic residues" evidence="14">
    <location>
        <begin position="1451"/>
        <end position="1464"/>
    </location>
</feature>
<evidence type="ECO:0000256" key="4">
    <source>
        <dbReference type="ARBA" id="ARBA00022723"/>
    </source>
</evidence>
<proteinExistence type="inferred from homology"/>
<feature type="domain" description="C2H2-type" evidence="15">
    <location>
        <begin position="1181"/>
        <end position="1211"/>
    </location>
</feature>
<feature type="compositionally biased region" description="Basic residues" evidence="14">
    <location>
        <begin position="1615"/>
        <end position="1629"/>
    </location>
</feature>
<feature type="domain" description="C2H2-type" evidence="15">
    <location>
        <begin position="1051"/>
        <end position="1079"/>
    </location>
</feature>
<feature type="domain" description="C2H2-type" evidence="15">
    <location>
        <begin position="676"/>
        <end position="703"/>
    </location>
</feature>
<dbReference type="Pfam" id="PF00096">
    <property type="entry name" value="zf-C2H2"/>
    <property type="match status" value="1"/>
</dbReference>
<accession>A0AAV3AX89</accession>
<evidence type="ECO:0000256" key="2">
    <source>
        <dbReference type="ARBA" id="ARBA00006991"/>
    </source>
</evidence>
<dbReference type="EMBL" id="DYDO01000001">
    <property type="protein sequence ID" value="DBA33581.1"/>
    <property type="molecule type" value="Genomic_DNA"/>
</dbReference>
<dbReference type="Pfam" id="PF25580">
    <property type="entry name" value="TPR_Rlf"/>
    <property type="match status" value="1"/>
</dbReference>
<dbReference type="Proteomes" id="UP001181693">
    <property type="component" value="Unassembled WGS sequence"/>
</dbReference>
<evidence type="ECO:0000256" key="7">
    <source>
        <dbReference type="ARBA" id="ARBA00022833"/>
    </source>
</evidence>
<feature type="compositionally biased region" description="Basic and acidic residues" evidence="14">
    <location>
        <begin position="1511"/>
        <end position="1532"/>
    </location>
</feature>
<dbReference type="Pfam" id="PF25420">
    <property type="entry name" value="zf-C2H2_ZN292"/>
    <property type="match status" value="1"/>
</dbReference>
<evidence type="ECO:0000256" key="1">
    <source>
        <dbReference type="ARBA" id="ARBA00004123"/>
    </source>
</evidence>
<keyword evidence="9" id="KW-0238">DNA-binding</keyword>
<evidence type="ECO:0000256" key="12">
    <source>
        <dbReference type="PROSITE-ProRule" id="PRU00042"/>
    </source>
</evidence>
<feature type="coiled-coil region" evidence="13">
    <location>
        <begin position="1331"/>
        <end position="1358"/>
    </location>
</feature>
<dbReference type="Gene3D" id="3.30.160.60">
    <property type="entry name" value="Classic Zinc Finger"/>
    <property type="match status" value="4"/>
</dbReference>
<dbReference type="InterPro" id="IPR057986">
    <property type="entry name" value="TPR_Rlf/292/654"/>
</dbReference>
<dbReference type="GO" id="GO:0008270">
    <property type="term" value="F:zinc ion binding"/>
    <property type="evidence" value="ECO:0007669"/>
    <property type="project" value="UniProtKB-KW"/>
</dbReference>
<keyword evidence="6 12" id="KW-0863">Zinc-finger</keyword>
<dbReference type="Pfam" id="PF26218">
    <property type="entry name" value="zf_C2H2_ZNF292"/>
    <property type="match status" value="1"/>
</dbReference>
<keyword evidence="7" id="KW-0862">Zinc</keyword>
<feature type="compositionally biased region" description="Polar residues" evidence="14">
    <location>
        <begin position="1112"/>
        <end position="1133"/>
    </location>
</feature>
<evidence type="ECO:0000256" key="14">
    <source>
        <dbReference type="SAM" id="MobiDB-lite"/>
    </source>
</evidence>
<feature type="domain" description="C2H2-type" evidence="15">
    <location>
        <begin position="633"/>
        <end position="663"/>
    </location>
</feature>
<evidence type="ECO:0000256" key="5">
    <source>
        <dbReference type="ARBA" id="ARBA00022737"/>
    </source>
</evidence>
<keyword evidence="17" id="KW-1185">Reference proteome</keyword>
<dbReference type="InterPro" id="IPR058902">
    <property type="entry name" value="zf_C2H2_ZNF292/Rlf"/>
</dbReference>
<name>A0AAV3AX89_PYXAD</name>
<gene>
    <name evidence="16" type="ORF">GDO54_001246</name>
</gene>
<dbReference type="InterPro" id="IPR036236">
    <property type="entry name" value="Znf_C2H2_sf"/>
</dbReference>
<feature type="region of interest" description="Disordered" evidence="14">
    <location>
        <begin position="1"/>
        <end position="26"/>
    </location>
</feature>
<evidence type="ECO:0000256" key="10">
    <source>
        <dbReference type="ARBA" id="ARBA00023163"/>
    </source>
</evidence>
<feature type="region of interest" description="Disordered" evidence="14">
    <location>
        <begin position="1260"/>
        <end position="1287"/>
    </location>
</feature>
<dbReference type="PROSITE" id="PS00028">
    <property type="entry name" value="ZINC_FINGER_C2H2_1"/>
    <property type="match status" value="12"/>
</dbReference>
<feature type="region of interest" description="Disordered" evidence="14">
    <location>
        <begin position="1112"/>
        <end position="1135"/>
    </location>
</feature>
<dbReference type="InterPro" id="IPR052251">
    <property type="entry name" value="GH-ZnFinger_Regulators"/>
</dbReference>
<organism evidence="16 17">
    <name type="scientific">Pyxicephalus adspersus</name>
    <name type="common">African bullfrog</name>
    <dbReference type="NCBI Taxonomy" id="30357"/>
    <lineage>
        <taxon>Eukaryota</taxon>
        <taxon>Metazoa</taxon>
        <taxon>Chordata</taxon>
        <taxon>Craniata</taxon>
        <taxon>Vertebrata</taxon>
        <taxon>Euteleostomi</taxon>
        <taxon>Amphibia</taxon>
        <taxon>Batrachia</taxon>
        <taxon>Anura</taxon>
        <taxon>Neobatrachia</taxon>
        <taxon>Ranoidea</taxon>
        <taxon>Pyxicephalidae</taxon>
        <taxon>Pyxicephalinae</taxon>
        <taxon>Pyxicephalus</taxon>
    </lineage>
</organism>
<dbReference type="GO" id="GO:0003677">
    <property type="term" value="F:DNA binding"/>
    <property type="evidence" value="ECO:0007669"/>
    <property type="project" value="UniProtKB-KW"/>
</dbReference>
<feature type="domain" description="C2H2-type" evidence="15">
    <location>
        <begin position="1232"/>
        <end position="1262"/>
    </location>
</feature>
<evidence type="ECO:0000256" key="11">
    <source>
        <dbReference type="ARBA" id="ARBA00023242"/>
    </source>
</evidence>
<evidence type="ECO:0000313" key="17">
    <source>
        <dbReference type="Proteomes" id="UP001181693"/>
    </source>
</evidence>
<evidence type="ECO:0000256" key="8">
    <source>
        <dbReference type="ARBA" id="ARBA00023015"/>
    </source>
</evidence>
<dbReference type="PANTHER" id="PTHR15507:SF18">
    <property type="entry name" value="ZINC FINGER PROTEIN RLF"/>
    <property type="match status" value="1"/>
</dbReference>
<dbReference type="SMART" id="SM00355">
    <property type="entry name" value="ZnF_C2H2"/>
    <property type="match status" value="13"/>
</dbReference>
<dbReference type="GO" id="GO:0000981">
    <property type="term" value="F:DNA-binding transcription factor activity, RNA polymerase II-specific"/>
    <property type="evidence" value="ECO:0007669"/>
    <property type="project" value="TreeGrafter"/>
</dbReference>
<dbReference type="PANTHER" id="PTHR15507">
    <property type="entry name" value="ZINC FINGER PROTEIN RLF"/>
    <property type="match status" value="1"/>
</dbReference>
<evidence type="ECO:0000313" key="16">
    <source>
        <dbReference type="EMBL" id="DBA33581.1"/>
    </source>
</evidence>
<feature type="compositionally biased region" description="Basic and acidic residues" evidence="14">
    <location>
        <begin position="1479"/>
        <end position="1500"/>
    </location>
</feature>
<feature type="domain" description="C2H2-type" evidence="15">
    <location>
        <begin position="704"/>
        <end position="733"/>
    </location>
</feature>
<feature type="domain" description="C2H2-type" evidence="15">
    <location>
        <begin position="763"/>
        <end position="792"/>
    </location>
</feature>
<keyword evidence="3" id="KW-0597">Phosphoprotein</keyword>
<dbReference type="GO" id="GO:0005634">
    <property type="term" value="C:nucleus"/>
    <property type="evidence" value="ECO:0007669"/>
    <property type="project" value="UniProtKB-SubCell"/>
</dbReference>
<evidence type="ECO:0000256" key="3">
    <source>
        <dbReference type="ARBA" id="ARBA00022553"/>
    </source>
</evidence>
<keyword evidence="11" id="KW-0539">Nucleus</keyword>
<feature type="region of interest" description="Disordered" evidence="14">
    <location>
        <begin position="972"/>
        <end position="993"/>
    </location>
</feature>
<keyword evidence="8" id="KW-0805">Transcription regulation</keyword>
<feature type="compositionally biased region" description="Acidic residues" evidence="14">
    <location>
        <begin position="1600"/>
        <end position="1609"/>
    </location>
</feature>
<feature type="compositionally biased region" description="Basic and acidic residues" evidence="14">
    <location>
        <begin position="1540"/>
        <end position="1568"/>
    </location>
</feature>
<feature type="region of interest" description="Disordered" evidence="14">
    <location>
        <begin position="1598"/>
        <end position="1629"/>
    </location>
</feature>
<protein>
    <recommendedName>
        <fullName evidence="15">C2H2-type domain-containing protein</fullName>
    </recommendedName>
</protein>
<reference evidence="16" key="1">
    <citation type="thesis" date="2020" institute="ProQuest LLC" country="789 East Eisenhower Parkway, Ann Arbor, MI, USA">
        <title>Comparative Genomics and Chromosome Evolution.</title>
        <authorList>
            <person name="Mudd A.B."/>
        </authorList>
    </citation>
    <scope>NUCLEOTIDE SEQUENCE</scope>
    <source>
        <strain evidence="16">1538</strain>
        <tissue evidence="16">Blood</tissue>
    </source>
</reference>
<feature type="compositionally biased region" description="Polar residues" evidence="14">
    <location>
        <begin position="972"/>
        <end position="986"/>
    </location>
</feature>
<evidence type="ECO:0000256" key="6">
    <source>
        <dbReference type="ARBA" id="ARBA00022771"/>
    </source>
</evidence>
<evidence type="ECO:0000256" key="9">
    <source>
        <dbReference type="ARBA" id="ARBA00023125"/>
    </source>
</evidence>
<comment type="subcellular location">
    <subcellularLocation>
        <location evidence="1">Nucleus</location>
    </subcellularLocation>
</comment>
<feature type="region of interest" description="Disordered" evidence="14">
    <location>
        <begin position="1442"/>
        <end position="1572"/>
    </location>
</feature>
<keyword evidence="10" id="KW-0804">Transcription</keyword>
<keyword evidence="13" id="KW-0175">Coiled coil</keyword>
<comment type="caution">
    <text evidence="16">The sequence shown here is derived from an EMBL/GenBank/DDBJ whole genome shotgun (WGS) entry which is preliminary data.</text>
</comment>
<evidence type="ECO:0000259" key="15">
    <source>
        <dbReference type="PROSITE" id="PS50157"/>
    </source>
</evidence>
<keyword evidence="4" id="KW-0479">Metal-binding</keyword>
<keyword evidence="5" id="KW-0677">Repeat</keyword>
<sequence length="1710" mass="196723">MADGKGESRAGLANGGMLSPAPSDSQACRLEDTLRSLEDGLREDEVSVFTSSAYCRRFCEVLLQHTDNNTASEGLALCADVYKTALRSFANARPYLTTECEDVLLLLERLVLSCFEVILSMSEGDFSSDLGERMKKSINDSHEVLLEFGNKQLQLLVDNINRGGAWRNPVLDKILSRQSVDPEEVNNWILQEGLNFLHLRIKHLMKTSCVQQAMLLSKICFNSEGTSNDFFFRQSFITCLCTMLPDEEAFKEISKMAGQDVLDTICNLESEGQINTAFILCTTYLTHQLQNEVTSCSWELTLFWSKLQRRIDPCLNTFLERCRQFGVIAKTRQHLFFLIKVVHTEAGDEGVPVSIMLCIRALQITSNENDATKTSVCKTIACLLPQDLEVRRACQLTEFLLEPTSEGLNTLEELYLQPDQKNVEESSVISNSLRCELLLALKSHWLFDPEFWDWKTIKRHCLKLLGKDVSDAEESFGEQSLNEPDLLDALAGYDDPTDQTEETQEYASNDIENVKVKKPVGSSERYKRWLQYKFYCVICNREVIEARILHHAKMHLEDGIYTCPVCVKKFRKKEVFVPHVMDHMKMPMRHRQKKKNEILEQATVEIPEPENDPNGYISFRTIRDKNLQDRDVYPCPGTDCSRVFKQFKYLSIHLKAEHQNNDENAKHYLNLKNMREKCAFCRRHFITNFHLRQHMRIHIGSHPFMCVSIDCNERFKTVNELLHHKHTHLDLQYKCELEGCHLVFSDLGLLYHHEAQHFRDAAYTCTFPRCKKFFYCKSELQDHIATHLAHSVNSFGNGTDLFQNLKNEMGDPDNSSCNYMPSLIERNIMSCKEMGPESGDLDEKMSERVKIEHCLHHGIGPDGTLKNECEGQTDTEKLNICTCKLNDPDNKLKQESLHSSCAGELLKKPPVAESLCSVTKPDVTHIKPEEEDISTSEDFTNSTTSEDVMFELLTSLKQLNLKNADTCVQDTAADSSNSSTLPQNGSAPKPEKSISQYLSQLSSKPFCCELKGCKSAFVTKAALLLHYCKKHGYAKEKALKLNMFQRRYSPFECHICQRRFTRRTLLRIHYKNDHHITKEKARTSVRKFDKKIKPRNMRQRRTGCWEKLLTNETSSHSNDGTSPIQEGFNSEIDSLSDETDSSNAFGALRPDDLVSSEGRGSRRIVDKDKSCYALNKYHKPFHCIHKTCNASFTSQRGLVRHYQLVHQYTRESLCLEKQEQNKKETNKCRKIFTCKYDECRKSFICGRALAKHYKEFHDQSENEGKEVDSFDNENFFPSETDDEDKYSDESESEESEFYCDVEGCTAVFTDHTNYSRHIMTRHRKYNLYESRRKRKKKAEEVDENYTEAKRNKRLLQRKVIKIQNIAGKKEMLEFKTREEALKMCLKDADATQFPCMVHGCSSVVKLESSIIRHYKLTHHLNPPYVSNHTDELVYCVKNFPKDSEEASSPERSPKSSDDTQDHKITRLSLRSSNISTSNEKSDSYKTNSDLRKNGSMEKDFYGTPHPNKISNAKESDVRFSNRKNEDRTKSSGKENISSFHTEDKEEKHKVAHVRDPAESDSPEAKKCSQQEQVQAAIGLTNFKPMGFESSFLKFLQESRDSDDESDSNEWDFPQKRKRQNALQNRKRSCKDRNEREIRLSLGKTTSSEPTLENLRTMLDKALTDCGDLALKQLHQLYQKPVVVLERSDFTAPLIDLFSSKKTDRLCVGIS</sequence>
<dbReference type="InterPro" id="IPR013087">
    <property type="entry name" value="Znf_C2H2_type"/>
</dbReference>